<feature type="compositionally biased region" description="Basic and acidic residues" evidence="1">
    <location>
        <begin position="68"/>
        <end position="79"/>
    </location>
</feature>
<dbReference type="AlphaFoldDB" id="A0A6A4SMX9"/>
<accession>A0A6A4SMX9</accession>
<feature type="region of interest" description="Disordered" evidence="1">
    <location>
        <begin position="1"/>
        <end position="102"/>
    </location>
</feature>
<evidence type="ECO:0000313" key="3">
    <source>
        <dbReference type="Proteomes" id="UP000438429"/>
    </source>
</evidence>
<dbReference type="Proteomes" id="UP000438429">
    <property type="component" value="Unassembled WGS sequence"/>
</dbReference>
<dbReference type="EMBL" id="VEVO01000013">
    <property type="protein sequence ID" value="KAF0032454.1"/>
    <property type="molecule type" value="Genomic_DNA"/>
</dbReference>
<sequence>MRSRSRARDASVRPHAVHHTSDLRPLATEPPFRMSHRRASETQTHKSSRGQRPAASVHCPNDNNYSTSDRRVGTRERAIPWRGGDARSSSQSRRSSRQSRYCVSSHALVLLSETVCVARRASQQPHRYGAPEL</sequence>
<evidence type="ECO:0000256" key="1">
    <source>
        <dbReference type="SAM" id="MobiDB-lite"/>
    </source>
</evidence>
<organism evidence="2 3">
    <name type="scientific">Scophthalmus maximus</name>
    <name type="common">Turbot</name>
    <name type="synonym">Psetta maxima</name>
    <dbReference type="NCBI Taxonomy" id="52904"/>
    <lineage>
        <taxon>Eukaryota</taxon>
        <taxon>Metazoa</taxon>
        <taxon>Chordata</taxon>
        <taxon>Craniata</taxon>
        <taxon>Vertebrata</taxon>
        <taxon>Euteleostomi</taxon>
        <taxon>Actinopterygii</taxon>
        <taxon>Neopterygii</taxon>
        <taxon>Teleostei</taxon>
        <taxon>Neoteleostei</taxon>
        <taxon>Acanthomorphata</taxon>
        <taxon>Carangaria</taxon>
        <taxon>Pleuronectiformes</taxon>
        <taxon>Pleuronectoidei</taxon>
        <taxon>Scophthalmidae</taxon>
        <taxon>Scophthalmus</taxon>
    </lineage>
</organism>
<comment type="caution">
    <text evidence="2">The sequence shown here is derived from an EMBL/GenBank/DDBJ whole genome shotgun (WGS) entry which is preliminary data.</text>
</comment>
<protein>
    <submittedName>
        <fullName evidence="2">Uncharacterized protein</fullName>
    </submittedName>
</protein>
<reference evidence="2 3" key="1">
    <citation type="submission" date="2019-06" db="EMBL/GenBank/DDBJ databases">
        <title>Draft genomes of female and male turbot (Scophthalmus maximus).</title>
        <authorList>
            <person name="Xu H."/>
            <person name="Xu X.-W."/>
            <person name="Shao C."/>
            <person name="Chen S."/>
        </authorList>
    </citation>
    <scope>NUCLEOTIDE SEQUENCE [LARGE SCALE GENOMIC DNA]</scope>
    <source>
        <strain evidence="2">Ysfricsl-2016a</strain>
        <tissue evidence="2">Blood</tissue>
    </source>
</reference>
<evidence type="ECO:0000313" key="2">
    <source>
        <dbReference type="EMBL" id="KAF0032454.1"/>
    </source>
</evidence>
<proteinExistence type="predicted"/>
<gene>
    <name evidence="2" type="ORF">F2P81_014744</name>
</gene>
<feature type="compositionally biased region" description="Basic and acidic residues" evidence="1">
    <location>
        <begin position="1"/>
        <end position="12"/>
    </location>
</feature>
<name>A0A6A4SMX9_SCOMX</name>